<comment type="domain">
    <text evidence="9">The N-terminal domain does not have lytic activity and probably modulates enzymatic activity. The C-terminal domain is the catalytic active domain.</text>
</comment>
<dbReference type="GO" id="GO:0009279">
    <property type="term" value="C:cell outer membrane"/>
    <property type="evidence" value="ECO:0007669"/>
    <property type="project" value="UniProtKB-SubCell"/>
</dbReference>
<organism evidence="12 13">
    <name type="scientific">Arsenophonus nasoniae</name>
    <name type="common">son-killer infecting Nasonia vitripennis</name>
    <dbReference type="NCBI Taxonomy" id="638"/>
    <lineage>
        <taxon>Bacteria</taxon>
        <taxon>Pseudomonadati</taxon>
        <taxon>Pseudomonadota</taxon>
        <taxon>Gammaproteobacteria</taxon>
        <taxon>Enterobacterales</taxon>
        <taxon>Morganellaceae</taxon>
        <taxon>Arsenophonus</taxon>
    </lineage>
</organism>
<keyword evidence="4 9" id="KW-0732">Signal</keyword>
<dbReference type="SMART" id="SM00062">
    <property type="entry name" value="PBPb"/>
    <property type="match status" value="1"/>
</dbReference>
<dbReference type="FunFam" id="1.10.530.10:FF:000003">
    <property type="entry name" value="Membrane-bound lytic murein transglycosylase F"/>
    <property type="match status" value="1"/>
</dbReference>
<name>A0AA95K8I0_9GAMM</name>
<evidence type="ECO:0000256" key="5">
    <source>
        <dbReference type="ARBA" id="ARBA00023136"/>
    </source>
</evidence>
<dbReference type="GO" id="GO:0008933">
    <property type="term" value="F:peptidoglycan lytic transglycosylase activity"/>
    <property type="evidence" value="ECO:0007669"/>
    <property type="project" value="UniProtKB-UniRule"/>
</dbReference>
<evidence type="ECO:0000256" key="7">
    <source>
        <dbReference type="ARBA" id="ARBA00023239"/>
    </source>
</evidence>
<keyword evidence="6 9" id="KW-0998">Cell outer membrane</keyword>
<dbReference type="Proteomes" id="UP001177597">
    <property type="component" value="Chromosome"/>
</dbReference>
<dbReference type="GO" id="GO:0071555">
    <property type="term" value="P:cell wall organization"/>
    <property type="evidence" value="ECO:0007669"/>
    <property type="project" value="UniProtKB-KW"/>
</dbReference>
<feature type="transmembrane region" description="Helical" evidence="10">
    <location>
        <begin position="6"/>
        <end position="28"/>
    </location>
</feature>
<dbReference type="PROSITE" id="PS00922">
    <property type="entry name" value="TRANSGLYCOSYLASE"/>
    <property type="match status" value="1"/>
</dbReference>
<keyword evidence="7 9" id="KW-0456">Lyase</keyword>
<comment type="similarity">
    <text evidence="9">In the C-terminal section; belongs to the transglycosylase Slt family.</text>
</comment>
<dbReference type="PANTHER" id="PTHR35936:SF32">
    <property type="entry name" value="MEMBRANE-BOUND LYTIC MUREIN TRANSGLYCOSYLASE F"/>
    <property type="match status" value="1"/>
</dbReference>
<evidence type="ECO:0000256" key="3">
    <source>
        <dbReference type="ARBA" id="ARBA00010333"/>
    </source>
</evidence>
<evidence type="ECO:0000256" key="8">
    <source>
        <dbReference type="ARBA" id="ARBA00023316"/>
    </source>
</evidence>
<gene>
    <name evidence="9 12" type="primary">mltF</name>
    <name evidence="12" type="ORF">QE207_07170</name>
</gene>
<dbReference type="Gene3D" id="1.10.530.10">
    <property type="match status" value="1"/>
</dbReference>
<feature type="active site" evidence="9">
    <location>
        <position position="312"/>
    </location>
</feature>
<dbReference type="CDD" id="cd01009">
    <property type="entry name" value="PBP2_YfhD_N"/>
    <property type="match status" value="1"/>
</dbReference>
<dbReference type="SUPFAM" id="SSF53850">
    <property type="entry name" value="Periplasmic binding protein-like II"/>
    <property type="match status" value="1"/>
</dbReference>
<dbReference type="AlphaFoldDB" id="A0AA95K8I0"/>
<comment type="similarity">
    <text evidence="2">Belongs to the transglycosylase Slt family.</text>
</comment>
<evidence type="ECO:0000313" key="12">
    <source>
        <dbReference type="EMBL" id="WGL96333.1"/>
    </source>
</evidence>
<dbReference type="SUPFAM" id="SSF53955">
    <property type="entry name" value="Lysozyme-like"/>
    <property type="match status" value="1"/>
</dbReference>
<comment type="similarity">
    <text evidence="9">In the N-terminal section; belongs to the bacterial solute-binding protein 3 family.</text>
</comment>
<evidence type="ECO:0000256" key="4">
    <source>
        <dbReference type="ARBA" id="ARBA00022729"/>
    </source>
</evidence>
<dbReference type="GO" id="GO:0009253">
    <property type="term" value="P:peptidoglycan catabolic process"/>
    <property type="evidence" value="ECO:0007669"/>
    <property type="project" value="TreeGrafter"/>
</dbReference>
<keyword evidence="10" id="KW-1133">Transmembrane helix</keyword>
<evidence type="ECO:0000256" key="2">
    <source>
        <dbReference type="ARBA" id="ARBA00007734"/>
    </source>
</evidence>
<evidence type="ECO:0000313" key="13">
    <source>
        <dbReference type="Proteomes" id="UP001177597"/>
    </source>
</evidence>
<dbReference type="RefSeq" id="WP_280629867.1">
    <property type="nucleotide sequence ID" value="NZ_CP123498.1"/>
</dbReference>
<evidence type="ECO:0000259" key="11">
    <source>
        <dbReference type="SMART" id="SM00062"/>
    </source>
</evidence>
<comment type="similarity">
    <text evidence="3">Belongs to the bacterial solute-binding protein 3 family.</text>
</comment>
<comment type="caution">
    <text evidence="9">Lacks conserved residue(s) required for the propagation of feature annotation.</text>
</comment>
<evidence type="ECO:0000256" key="6">
    <source>
        <dbReference type="ARBA" id="ARBA00023237"/>
    </source>
</evidence>
<feature type="domain" description="Solute-binding protein family 3/N-terminal" evidence="11">
    <location>
        <begin position="44"/>
        <end position="267"/>
    </location>
</feature>
<evidence type="ECO:0000256" key="9">
    <source>
        <dbReference type="HAMAP-Rule" id="MF_02016"/>
    </source>
</evidence>
<sequence length="483" mass="55557">MINIRINYLVIVIVSIISVGVIALNIEWPNQQQDQVKRIISRGELRVSTINSPLMSFNDKQEASGFDYELTKRFADYLGVKLRINVRSNINQLFNDLENGNSDFITAGLLYNEKRLDRAQPGPAYYTVSQQLIYRKGINRPRSLNDIKGKFVVATDSVHASTLQRLKQKYPNLQWEETSHYNATELLQLLAEGKIDYTLENSIVVAMQQRIHPNIAVAFNVSDDHSLNWYMKRSKDNSLNAAMLDFFNKSKEEELLTRLDEKYFGHVASFDYFDTLSFITAINKTLPTYKHLFKKYAEDMDWRLLAAISWQESHWDPLATSPTGVRGLMMLTVPTAQTMGVSDRLDPEESIKGGAAYLQYLMSRLPTTIVPDDRIWFALSAYNMGLGHMLDARKLTRLQGGDPDSWLDVKARLPLLSKKKYFAKLTYGYARGYEAYRYVENIRRYHQSLVGYLQNKEMNQNMQLAARDPLLFSRASSKKESSD</sequence>
<keyword evidence="10" id="KW-0812">Transmembrane</keyword>
<dbReference type="InterPro" id="IPR008258">
    <property type="entry name" value="Transglycosylase_SLT_dom_1"/>
</dbReference>
<dbReference type="Gene3D" id="3.40.190.10">
    <property type="entry name" value="Periplasmic binding protein-like II"/>
    <property type="match status" value="2"/>
</dbReference>
<feature type="region of interest" description="LT domain" evidence="9">
    <location>
        <begin position="268"/>
        <end position="483"/>
    </location>
</feature>
<protein>
    <recommendedName>
        <fullName evidence="9">Membrane-bound lytic murein transglycosylase F</fullName>
        <ecNumber evidence="9">4.2.2.n1</ecNumber>
    </recommendedName>
    <alternativeName>
        <fullName evidence="9">Murein lyase F</fullName>
    </alternativeName>
</protein>
<dbReference type="InterPro" id="IPR023346">
    <property type="entry name" value="Lysozyme-like_dom_sf"/>
</dbReference>
<dbReference type="PANTHER" id="PTHR35936">
    <property type="entry name" value="MEMBRANE-BOUND LYTIC MUREIN TRANSGLYCOSYLASE F"/>
    <property type="match status" value="1"/>
</dbReference>
<comment type="function">
    <text evidence="9">Murein-degrading enzyme that degrades murein glycan strands and insoluble, high-molecular weight murein sacculi, with the concomitant formation of a 1,6-anhydromuramoyl product. Lytic transglycosylases (LTs) play an integral role in the metabolism of the peptidoglycan (PG) sacculus. Their lytic action creates space within the PG sacculus to allow for its expansion as well as for the insertion of various structures such as secretion systems and flagella.</text>
</comment>
<dbReference type="InterPro" id="IPR001638">
    <property type="entry name" value="Solute-binding_3/MltF_N"/>
</dbReference>
<reference evidence="12" key="1">
    <citation type="submission" date="2023-04" db="EMBL/GenBank/DDBJ databases">
        <title>Genome dynamics across the evolutionary transition to endosymbiosis.</title>
        <authorList>
            <person name="Siozios S."/>
            <person name="Nadal-Jimenez P."/>
            <person name="Azagi T."/>
            <person name="Sprong H."/>
            <person name="Frost C.L."/>
            <person name="Parratt S.R."/>
            <person name="Taylor G."/>
            <person name="Brettell L."/>
            <person name="Lew K.C."/>
            <person name="Croft L."/>
            <person name="King K.C."/>
            <person name="Brockhurst M.A."/>
            <person name="Hypsa V."/>
            <person name="Novakova E."/>
            <person name="Darby A.C."/>
            <person name="Hurst G.D.D."/>
        </authorList>
    </citation>
    <scope>NUCLEOTIDE SEQUENCE</scope>
    <source>
        <strain evidence="12">AIh</strain>
    </source>
</reference>
<comment type="subcellular location">
    <subcellularLocation>
        <location evidence="9">Cell outer membrane</location>
        <topology evidence="9">Peripheral membrane protein</topology>
    </subcellularLocation>
    <text evidence="9">Attached to the inner leaflet of the outer membrane.</text>
</comment>
<dbReference type="NCBIfam" id="NF008112">
    <property type="entry name" value="PRK10859.1"/>
    <property type="match status" value="1"/>
</dbReference>
<evidence type="ECO:0000256" key="10">
    <source>
        <dbReference type="SAM" id="Phobius"/>
    </source>
</evidence>
<keyword evidence="5 9" id="KW-0472">Membrane</keyword>
<dbReference type="HAMAP" id="MF_02016">
    <property type="entry name" value="MltF"/>
    <property type="match status" value="1"/>
</dbReference>
<dbReference type="InterPro" id="IPR023703">
    <property type="entry name" value="MltF"/>
</dbReference>
<comment type="catalytic activity">
    <reaction evidence="1 9">
        <text>Exolytic cleavage of the (1-&gt;4)-beta-glycosidic linkage between N-acetylmuramic acid (MurNAc) and N-acetylglucosamine (GlcNAc) residues in peptidoglycan, from either the reducing or the non-reducing ends of the peptidoglycan chains, with concomitant formation of a 1,6-anhydrobond in the MurNAc residue.</text>
        <dbReference type="EC" id="4.2.2.n1"/>
    </reaction>
</comment>
<dbReference type="InterPro" id="IPR000189">
    <property type="entry name" value="Transglyc_AS"/>
</dbReference>
<dbReference type="EMBL" id="CP123498">
    <property type="protein sequence ID" value="WGL96333.1"/>
    <property type="molecule type" value="Genomic_DNA"/>
</dbReference>
<keyword evidence="8 9" id="KW-0961">Cell wall biogenesis/degradation</keyword>
<dbReference type="Pfam" id="PF01464">
    <property type="entry name" value="SLT"/>
    <property type="match status" value="1"/>
</dbReference>
<proteinExistence type="inferred from homology"/>
<accession>A0AA95K8I0</accession>
<dbReference type="Pfam" id="PF00497">
    <property type="entry name" value="SBP_bac_3"/>
    <property type="match status" value="1"/>
</dbReference>
<evidence type="ECO:0000256" key="1">
    <source>
        <dbReference type="ARBA" id="ARBA00001420"/>
    </source>
</evidence>
<dbReference type="EC" id="4.2.2.n1" evidence="9"/>
<dbReference type="GO" id="GO:0016998">
    <property type="term" value="P:cell wall macromolecule catabolic process"/>
    <property type="evidence" value="ECO:0007669"/>
    <property type="project" value="UniProtKB-UniRule"/>
</dbReference>
<dbReference type="CDD" id="cd13403">
    <property type="entry name" value="MLTF-like"/>
    <property type="match status" value="1"/>
</dbReference>